<dbReference type="AlphaFoldDB" id="A0AAD5MLY3"/>
<gene>
    <name evidence="2" type="ORF">KIN20_020083</name>
</gene>
<proteinExistence type="predicted"/>
<evidence type="ECO:0000256" key="1">
    <source>
        <dbReference type="SAM" id="MobiDB-lite"/>
    </source>
</evidence>
<keyword evidence="3" id="KW-1185">Reference proteome</keyword>
<feature type="compositionally biased region" description="Basic and acidic residues" evidence="1">
    <location>
        <begin position="10"/>
        <end position="24"/>
    </location>
</feature>
<name>A0AAD5MLY3_PARTN</name>
<evidence type="ECO:0000313" key="2">
    <source>
        <dbReference type="EMBL" id="KAJ1360950.1"/>
    </source>
</evidence>
<dbReference type="Proteomes" id="UP001196413">
    <property type="component" value="Unassembled WGS sequence"/>
</dbReference>
<comment type="caution">
    <text evidence="2">The sequence shown here is derived from an EMBL/GenBank/DDBJ whole genome shotgun (WGS) entry which is preliminary data.</text>
</comment>
<organism evidence="2 3">
    <name type="scientific">Parelaphostrongylus tenuis</name>
    <name type="common">Meningeal worm</name>
    <dbReference type="NCBI Taxonomy" id="148309"/>
    <lineage>
        <taxon>Eukaryota</taxon>
        <taxon>Metazoa</taxon>
        <taxon>Ecdysozoa</taxon>
        <taxon>Nematoda</taxon>
        <taxon>Chromadorea</taxon>
        <taxon>Rhabditida</taxon>
        <taxon>Rhabditina</taxon>
        <taxon>Rhabditomorpha</taxon>
        <taxon>Strongyloidea</taxon>
        <taxon>Metastrongylidae</taxon>
        <taxon>Parelaphostrongylus</taxon>
    </lineage>
</organism>
<reference evidence="2" key="1">
    <citation type="submission" date="2021-06" db="EMBL/GenBank/DDBJ databases">
        <title>Parelaphostrongylus tenuis whole genome reference sequence.</title>
        <authorList>
            <person name="Garwood T.J."/>
            <person name="Larsen P.A."/>
            <person name="Fountain-Jones N.M."/>
            <person name="Garbe J.R."/>
            <person name="Macchietto M.G."/>
            <person name="Kania S.A."/>
            <person name="Gerhold R.W."/>
            <person name="Richards J.E."/>
            <person name="Wolf T.M."/>
        </authorList>
    </citation>
    <scope>NUCLEOTIDE SEQUENCE</scope>
    <source>
        <strain evidence="2">MNPRO001-30</strain>
        <tissue evidence="2">Meninges</tissue>
    </source>
</reference>
<evidence type="ECO:0000313" key="3">
    <source>
        <dbReference type="Proteomes" id="UP001196413"/>
    </source>
</evidence>
<sequence length="113" mass="12570">MVGDMTNEGIRPDETEATRDTGKVALTEDRPYVVSAGGRSTRLQLAEHRAGVTVRRKSAQVWHTGGRSALTCGWVGTVPADGEINKRSLRKTHVGNYLEIRQSRRNTIKYNTF</sequence>
<feature type="region of interest" description="Disordered" evidence="1">
    <location>
        <begin position="1"/>
        <end position="24"/>
    </location>
</feature>
<accession>A0AAD5MLY3</accession>
<protein>
    <submittedName>
        <fullName evidence="2">Uncharacterized protein</fullName>
    </submittedName>
</protein>
<dbReference type="EMBL" id="JAHQIW010004047">
    <property type="protein sequence ID" value="KAJ1360950.1"/>
    <property type="molecule type" value="Genomic_DNA"/>
</dbReference>